<gene>
    <name evidence="2" type="ORF">MCHLO_11959</name>
</gene>
<keyword evidence="1" id="KW-1133">Transmembrane helix</keyword>
<name>A0ABQ0LX75_MYCCL</name>
<keyword evidence="3" id="KW-1185">Reference proteome</keyword>
<feature type="transmembrane region" description="Helical" evidence="1">
    <location>
        <begin position="176"/>
        <end position="194"/>
    </location>
</feature>
<accession>A0ABQ0LX75</accession>
<keyword evidence="1" id="KW-0812">Transmembrane</keyword>
<evidence type="ECO:0000313" key="3">
    <source>
        <dbReference type="Proteomes" id="UP000815677"/>
    </source>
</evidence>
<sequence>MTNHVSSRLRATNFASLRQTRFALSVGSHNIFDDLDLNNRIRGLQTREHQSALVQVPNCRHRRAPLVEPIRMEPRRELLHNQLQLAVGAVALLVHRCQQQAECADILCGHVLWTNRRAASWDHRPRDTGEGVGVWGGETRLVEDVALLEELLDKVEPARLAGCGSPASLVDAGSSVGVLLLPATTLLLALGGFTCTRATSLLLLLLLPFSPFAFAFALRPLVLLPFLGLAS</sequence>
<feature type="non-terminal residue" evidence="2">
    <location>
        <position position="1"/>
    </location>
</feature>
<feature type="non-terminal residue" evidence="2">
    <location>
        <position position="231"/>
    </location>
</feature>
<organism evidence="2 3">
    <name type="scientific">Mycena chlorophos</name>
    <name type="common">Agaric fungus</name>
    <name type="synonym">Agaricus chlorophos</name>
    <dbReference type="NCBI Taxonomy" id="658473"/>
    <lineage>
        <taxon>Eukaryota</taxon>
        <taxon>Fungi</taxon>
        <taxon>Dikarya</taxon>
        <taxon>Basidiomycota</taxon>
        <taxon>Agaricomycotina</taxon>
        <taxon>Agaricomycetes</taxon>
        <taxon>Agaricomycetidae</taxon>
        <taxon>Agaricales</taxon>
        <taxon>Marasmiineae</taxon>
        <taxon>Mycenaceae</taxon>
        <taxon>Mycena</taxon>
    </lineage>
</organism>
<proteinExistence type="predicted"/>
<evidence type="ECO:0000313" key="2">
    <source>
        <dbReference type="EMBL" id="GAT55162.1"/>
    </source>
</evidence>
<keyword evidence="1" id="KW-0472">Membrane</keyword>
<evidence type="ECO:0000256" key="1">
    <source>
        <dbReference type="SAM" id="Phobius"/>
    </source>
</evidence>
<feature type="transmembrane region" description="Helical" evidence="1">
    <location>
        <begin position="201"/>
        <end position="222"/>
    </location>
</feature>
<reference evidence="2" key="1">
    <citation type="submission" date="2014-09" db="EMBL/GenBank/DDBJ databases">
        <title>Genome sequence of the luminous mushroom Mycena chlorophos for searching fungal bioluminescence genes.</title>
        <authorList>
            <person name="Tanaka Y."/>
            <person name="Kasuga D."/>
            <person name="Oba Y."/>
            <person name="Hase S."/>
            <person name="Sato K."/>
            <person name="Oba Y."/>
            <person name="Sakakibara Y."/>
        </authorList>
    </citation>
    <scope>NUCLEOTIDE SEQUENCE</scope>
</reference>
<protein>
    <submittedName>
        <fullName evidence="2">Uncharacterized protein</fullName>
    </submittedName>
</protein>
<dbReference type="EMBL" id="DF848928">
    <property type="protein sequence ID" value="GAT55162.1"/>
    <property type="molecule type" value="Genomic_DNA"/>
</dbReference>
<dbReference type="Proteomes" id="UP000815677">
    <property type="component" value="Unassembled WGS sequence"/>
</dbReference>